<evidence type="ECO:0000256" key="3">
    <source>
        <dbReference type="ARBA" id="ARBA00023163"/>
    </source>
</evidence>
<dbReference type="SUPFAM" id="SSF46689">
    <property type="entry name" value="Homeodomain-like"/>
    <property type="match status" value="1"/>
</dbReference>
<dbReference type="STRING" id="1642818.AWE51_05685"/>
<dbReference type="PROSITE" id="PS00041">
    <property type="entry name" value="HTH_ARAC_FAMILY_1"/>
    <property type="match status" value="1"/>
</dbReference>
<evidence type="ECO:0000256" key="1">
    <source>
        <dbReference type="ARBA" id="ARBA00023015"/>
    </source>
</evidence>
<feature type="transmembrane region" description="Helical" evidence="4">
    <location>
        <begin position="91"/>
        <end position="114"/>
    </location>
</feature>
<feature type="transmembrane region" description="Helical" evidence="4">
    <location>
        <begin position="184"/>
        <end position="205"/>
    </location>
</feature>
<keyword evidence="3" id="KW-0804">Transcription</keyword>
<keyword evidence="2" id="KW-0238">DNA-binding</keyword>
<dbReference type="Pfam" id="PF12833">
    <property type="entry name" value="HTH_18"/>
    <property type="match status" value="1"/>
</dbReference>
<feature type="transmembrane region" description="Helical" evidence="4">
    <location>
        <begin position="61"/>
        <end position="79"/>
    </location>
</feature>
<dbReference type="EMBL" id="LQRT01000013">
    <property type="protein sequence ID" value="KZS40442.1"/>
    <property type="molecule type" value="Genomic_DNA"/>
</dbReference>
<evidence type="ECO:0000313" key="6">
    <source>
        <dbReference type="EMBL" id="KZS40442.1"/>
    </source>
</evidence>
<proteinExistence type="predicted"/>
<dbReference type="GO" id="GO:0003700">
    <property type="term" value="F:DNA-binding transcription factor activity"/>
    <property type="evidence" value="ECO:0007669"/>
    <property type="project" value="InterPro"/>
</dbReference>
<dbReference type="InterPro" id="IPR018062">
    <property type="entry name" value="HTH_AraC-typ_CS"/>
</dbReference>
<evidence type="ECO:0000259" key="5">
    <source>
        <dbReference type="PROSITE" id="PS01124"/>
    </source>
</evidence>
<name>A0A163ACL2_9FLAO</name>
<feature type="domain" description="HTH araC/xylS-type" evidence="5">
    <location>
        <begin position="268"/>
        <end position="366"/>
    </location>
</feature>
<dbReference type="PROSITE" id="PS01124">
    <property type="entry name" value="HTH_ARAC_FAMILY_2"/>
    <property type="match status" value="1"/>
</dbReference>
<dbReference type="InterPro" id="IPR009057">
    <property type="entry name" value="Homeodomain-like_sf"/>
</dbReference>
<dbReference type="RefSeq" id="WP_066313986.1">
    <property type="nucleotide sequence ID" value="NZ_LQRT01000013.1"/>
</dbReference>
<reference evidence="6 7" key="1">
    <citation type="submission" date="2016-01" db="EMBL/GenBank/DDBJ databases">
        <title>The draft genome sequence of Aquimarina sp. RZW4-3-2.</title>
        <authorList>
            <person name="Wang Y."/>
        </authorList>
    </citation>
    <scope>NUCLEOTIDE SEQUENCE [LARGE SCALE GENOMIC DNA]</scope>
    <source>
        <strain evidence="6 7">RZW4-3-2</strain>
    </source>
</reference>
<keyword evidence="1" id="KW-0805">Transcription regulation</keyword>
<evidence type="ECO:0000313" key="7">
    <source>
        <dbReference type="Proteomes" id="UP000076715"/>
    </source>
</evidence>
<dbReference type="SMART" id="SM00342">
    <property type="entry name" value="HTH_ARAC"/>
    <property type="match status" value="1"/>
</dbReference>
<feature type="transmembrane region" description="Helical" evidence="4">
    <location>
        <begin position="32"/>
        <end position="49"/>
    </location>
</feature>
<keyword evidence="4" id="KW-1133">Transmembrane helix</keyword>
<gene>
    <name evidence="6" type="ORF">AWE51_05685</name>
</gene>
<keyword evidence="4" id="KW-0812">Transmembrane</keyword>
<dbReference type="PANTHER" id="PTHR43280:SF29">
    <property type="entry name" value="ARAC-FAMILY TRANSCRIPTIONAL REGULATOR"/>
    <property type="match status" value="1"/>
</dbReference>
<protein>
    <recommendedName>
        <fullName evidence="5">HTH araC/xylS-type domain-containing protein</fullName>
    </recommendedName>
</protein>
<dbReference type="Gene3D" id="1.10.10.60">
    <property type="entry name" value="Homeodomain-like"/>
    <property type="match status" value="1"/>
</dbReference>
<keyword evidence="4" id="KW-0472">Membrane</keyword>
<dbReference type="GO" id="GO:0043565">
    <property type="term" value="F:sequence-specific DNA binding"/>
    <property type="evidence" value="ECO:0007669"/>
    <property type="project" value="InterPro"/>
</dbReference>
<dbReference type="AlphaFoldDB" id="A0A163ACL2"/>
<evidence type="ECO:0000256" key="2">
    <source>
        <dbReference type="ARBA" id="ARBA00023125"/>
    </source>
</evidence>
<dbReference type="PANTHER" id="PTHR43280">
    <property type="entry name" value="ARAC-FAMILY TRANSCRIPTIONAL REGULATOR"/>
    <property type="match status" value="1"/>
</dbReference>
<sequence>MKIILGIGIGINLLAIFQLLKGRNFKLISTKIAVLINMFWAIRIVFFILKDLDISLRFPILLMLDQNLLLLDSVFLWLYSKSLLRNTTVKFKVLLHFLPFIIGVLLSLLSYSPVPDELILEQYAKIDRNISDKKSLFAIDILVFILAVITVSTVYFGKSIRELKKFNTILYNHFSSLKNINANWILKFHSIWIFLFLIPIILYFLNYMYPVINIKLFLSFMVIIQILFSLIFNSNVISQNYVSIPETNISKQDDKPTEQFKEKLNELKKVLETSQYYQDENLSLVKLSNYLNIKSTELTEIIKYSEFDNFYDLINTYRVESIKKELITSTEQIMIIAYDNGFNSKSAFNRIFKDKTGQTPSAFRNLTKNTS</sequence>
<dbReference type="InterPro" id="IPR018060">
    <property type="entry name" value="HTH_AraC"/>
</dbReference>
<accession>A0A163ACL2</accession>
<evidence type="ECO:0000256" key="4">
    <source>
        <dbReference type="SAM" id="Phobius"/>
    </source>
</evidence>
<feature type="transmembrane region" description="Helical" evidence="4">
    <location>
        <begin position="212"/>
        <end position="232"/>
    </location>
</feature>
<feature type="transmembrane region" description="Helical" evidence="4">
    <location>
        <begin position="135"/>
        <end position="156"/>
    </location>
</feature>
<keyword evidence="7" id="KW-1185">Reference proteome</keyword>
<comment type="caution">
    <text evidence="6">The sequence shown here is derived from an EMBL/GenBank/DDBJ whole genome shotgun (WGS) entry which is preliminary data.</text>
</comment>
<dbReference type="OrthoDB" id="9779074at2"/>
<organism evidence="6 7">
    <name type="scientific">Aquimarina aggregata</name>
    <dbReference type="NCBI Taxonomy" id="1642818"/>
    <lineage>
        <taxon>Bacteria</taxon>
        <taxon>Pseudomonadati</taxon>
        <taxon>Bacteroidota</taxon>
        <taxon>Flavobacteriia</taxon>
        <taxon>Flavobacteriales</taxon>
        <taxon>Flavobacteriaceae</taxon>
        <taxon>Aquimarina</taxon>
    </lineage>
</organism>
<dbReference type="Proteomes" id="UP000076715">
    <property type="component" value="Unassembled WGS sequence"/>
</dbReference>